<dbReference type="Gene3D" id="3.40.350.10">
    <property type="entry name" value="Creatinase/prolidase N-terminal domain"/>
    <property type="match status" value="1"/>
</dbReference>
<sequence>MALHFTEQEFQTRETKVVKSMKEKNLDALLLFRQES</sequence>
<organism evidence="1">
    <name type="scientific">marine metagenome</name>
    <dbReference type="NCBI Taxonomy" id="408172"/>
    <lineage>
        <taxon>unclassified sequences</taxon>
        <taxon>metagenomes</taxon>
        <taxon>ecological metagenomes</taxon>
    </lineage>
</organism>
<gene>
    <name evidence="1" type="ORF">METZ01_LOCUS401954</name>
</gene>
<dbReference type="SUPFAM" id="SSF53092">
    <property type="entry name" value="Creatinase/prolidase N-terminal domain"/>
    <property type="match status" value="1"/>
</dbReference>
<accession>A0A382VRV2</accession>
<reference evidence="1" key="1">
    <citation type="submission" date="2018-05" db="EMBL/GenBank/DDBJ databases">
        <authorList>
            <person name="Lanie J.A."/>
            <person name="Ng W.-L."/>
            <person name="Kazmierczak K.M."/>
            <person name="Andrzejewski T.M."/>
            <person name="Davidsen T.M."/>
            <person name="Wayne K.J."/>
            <person name="Tettelin H."/>
            <person name="Glass J.I."/>
            <person name="Rusch D."/>
            <person name="Podicherti R."/>
            <person name="Tsui H.-C.T."/>
            <person name="Winkler M.E."/>
        </authorList>
    </citation>
    <scope>NUCLEOTIDE SEQUENCE</scope>
</reference>
<feature type="non-terminal residue" evidence="1">
    <location>
        <position position="36"/>
    </location>
</feature>
<evidence type="ECO:0008006" key="2">
    <source>
        <dbReference type="Google" id="ProtNLM"/>
    </source>
</evidence>
<evidence type="ECO:0000313" key="1">
    <source>
        <dbReference type="EMBL" id="SVD49100.1"/>
    </source>
</evidence>
<name>A0A382VRV2_9ZZZZ</name>
<dbReference type="AlphaFoldDB" id="A0A382VRV2"/>
<dbReference type="InterPro" id="IPR029149">
    <property type="entry name" value="Creatin/AminoP/Spt16_N"/>
</dbReference>
<proteinExistence type="predicted"/>
<protein>
    <recommendedName>
        <fullName evidence="2">Creatinase N-terminal domain-containing protein</fullName>
    </recommendedName>
</protein>
<dbReference type="EMBL" id="UINC01154041">
    <property type="protein sequence ID" value="SVD49100.1"/>
    <property type="molecule type" value="Genomic_DNA"/>
</dbReference>